<reference evidence="3 4" key="1">
    <citation type="journal article" date="2018" name="Mycol. Prog.">
        <title>Coniella lustricola, a new species from submerged detritus.</title>
        <authorList>
            <person name="Raudabaugh D.B."/>
            <person name="Iturriaga T."/>
            <person name="Carver A."/>
            <person name="Mondo S."/>
            <person name="Pangilinan J."/>
            <person name="Lipzen A."/>
            <person name="He G."/>
            <person name="Amirebrahimi M."/>
            <person name="Grigoriev I.V."/>
            <person name="Miller A.N."/>
        </authorList>
    </citation>
    <scope>NUCLEOTIDE SEQUENCE [LARGE SCALE GENOMIC DNA]</scope>
    <source>
        <strain evidence="3 4">B22-T-1</strain>
    </source>
</reference>
<evidence type="ECO:0000256" key="1">
    <source>
        <dbReference type="SAM" id="MobiDB-lite"/>
    </source>
</evidence>
<gene>
    <name evidence="3" type="ORF">BD289DRAFT_451676</name>
</gene>
<dbReference type="InParanoid" id="A0A2T3AE33"/>
<evidence type="ECO:0008006" key="5">
    <source>
        <dbReference type="Google" id="ProtNLM"/>
    </source>
</evidence>
<evidence type="ECO:0000256" key="2">
    <source>
        <dbReference type="SAM" id="SignalP"/>
    </source>
</evidence>
<name>A0A2T3AE33_9PEZI</name>
<dbReference type="EMBL" id="KZ678404">
    <property type="protein sequence ID" value="PSR93865.1"/>
    <property type="molecule type" value="Genomic_DNA"/>
</dbReference>
<feature type="compositionally biased region" description="Low complexity" evidence="1">
    <location>
        <begin position="43"/>
        <end position="60"/>
    </location>
</feature>
<protein>
    <recommendedName>
        <fullName evidence="5">Cyanovirin-N domain-containing protein</fullName>
    </recommendedName>
</protein>
<evidence type="ECO:0000313" key="3">
    <source>
        <dbReference type="EMBL" id="PSR93865.1"/>
    </source>
</evidence>
<accession>A0A2T3AE33</accession>
<evidence type="ECO:0000313" key="4">
    <source>
        <dbReference type="Proteomes" id="UP000241462"/>
    </source>
</evidence>
<dbReference type="STRING" id="2025994.A0A2T3AE33"/>
<keyword evidence="4" id="KW-1185">Reference proteome</keyword>
<dbReference type="Proteomes" id="UP000241462">
    <property type="component" value="Unassembled WGS sequence"/>
</dbReference>
<dbReference type="OrthoDB" id="5214310at2759"/>
<feature type="region of interest" description="Disordered" evidence="1">
    <location>
        <begin position="26"/>
        <end position="60"/>
    </location>
</feature>
<feature type="chain" id="PRO_5015406518" description="Cyanovirin-N domain-containing protein" evidence="2">
    <location>
        <begin position="19"/>
        <end position="213"/>
    </location>
</feature>
<proteinExistence type="predicted"/>
<sequence>MYCSLIASLLLGVQLGLAAPAPEAHHHGRSALHHPALHQHQGSTIRSSNSTSSSSSLSSSTVKTFDTVNGFTDPVVHCSGRSLSDSGDSDYTADLDTAVTSTSEDGLYGACDVNGGTVDGDGALAWSSGTVQVYYCNHAFSATSCDINEYWRADALITDKCGADGGGWVTVSALDITIGRDPTNSDGSFRSECGYSLHGLAENIVMLNLTASA</sequence>
<feature type="signal peptide" evidence="2">
    <location>
        <begin position="1"/>
        <end position="18"/>
    </location>
</feature>
<organism evidence="3 4">
    <name type="scientific">Coniella lustricola</name>
    <dbReference type="NCBI Taxonomy" id="2025994"/>
    <lineage>
        <taxon>Eukaryota</taxon>
        <taxon>Fungi</taxon>
        <taxon>Dikarya</taxon>
        <taxon>Ascomycota</taxon>
        <taxon>Pezizomycotina</taxon>
        <taxon>Sordariomycetes</taxon>
        <taxon>Sordariomycetidae</taxon>
        <taxon>Diaporthales</taxon>
        <taxon>Schizoparmaceae</taxon>
        <taxon>Coniella</taxon>
    </lineage>
</organism>
<feature type="compositionally biased region" description="Basic residues" evidence="1">
    <location>
        <begin position="26"/>
        <end position="37"/>
    </location>
</feature>
<dbReference type="AlphaFoldDB" id="A0A2T3AE33"/>
<keyword evidence="2" id="KW-0732">Signal</keyword>